<organism evidence="11 12">
    <name type="scientific">Candidatus Nesterenkonia stercoripullorum</name>
    <dbReference type="NCBI Taxonomy" id="2838701"/>
    <lineage>
        <taxon>Bacteria</taxon>
        <taxon>Bacillati</taxon>
        <taxon>Actinomycetota</taxon>
        <taxon>Actinomycetes</taxon>
        <taxon>Micrococcales</taxon>
        <taxon>Micrococcaceae</taxon>
        <taxon>Nesterenkonia</taxon>
    </lineage>
</organism>
<keyword evidence="6" id="KW-0547">Nucleotide-binding</keyword>
<evidence type="ECO:0000256" key="5">
    <source>
        <dbReference type="ARBA" id="ARBA00022679"/>
    </source>
</evidence>
<evidence type="ECO:0000256" key="6">
    <source>
        <dbReference type="ARBA" id="ARBA00022741"/>
    </source>
</evidence>
<dbReference type="EC" id="2.7.4.7" evidence="11"/>
<dbReference type="GO" id="GO:0005829">
    <property type="term" value="C:cytosol"/>
    <property type="evidence" value="ECO:0007669"/>
    <property type="project" value="TreeGrafter"/>
</dbReference>
<dbReference type="PANTHER" id="PTHR20858">
    <property type="entry name" value="PHOSPHOMETHYLPYRIMIDINE KINASE"/>
    <property type="match status" value="1"/>
</dbReference>
<dbReference type="Gene3D" id="3.40.1190.20">
    <property type="match status" value="1"/>
</dbReference>
<evidence type="ECO:0000313" key="11">
    <source>
        <dbReference type="EMBL" id="HIX00782.1"/>
    </source>
</evidence>
<evidence type="ECO:0000256" key="8">
    <source>
        <dbReference type="ARBA" id="ARBA00022840"/>
    </source>
</evidence>
<dbReference type="PANTHER" id="PTHR20858:SF17">
    <property type="entry name" value="HYDROXYMETHYLPYRIMIDINE_PHOSPHOMETHYLPYRIMIDINE KINASE THI20-RELATED"/>
    <property type="match status" value="1"/>
</dbReference>
<evidence type="ECO:0000256" key="3">
    <source>
        <dbReference type="ARBA" id="ARBA00003848"/>
    </source>
</evidence>
<keyword evidence="8" id="KW-0067">ATP-binding</keyword>
<dbReference type="Proteomes" id="UP000824151">
    <property type="component" value="Unassembled WGS sequence"/>
</dbReference>
<dbReference type="NCBIfam" id="TIGR00097">
    <property type="entry name" value="HMP-P_kinase"/>
    <property type="match status" value="1"/>
</dbReference>
<dbReference type="FunFam" id="3.40.1190.20:FF:000003">
    <property type="entry name" value="Phosphomethylpyrimidine kinase ThiD"/>
    <property type="match status" value="1"/>
</dbReference>
<dbReference type="AlphaFoldDB" id="A0A9D1UUX2"/>
<feature type="domain" description="Pyridoxamine kinase/Phosphomethylpyrimidine kinase" evidence="10">
    <location>
        <begin position="28"/>
        <end position="296"/>
    </location>
</feature>
<dbReference type="EMBL" id="DXGD01000433">
    <property type="protein sequence ID" value="HIX00782.1"/>
    <property type="molecule type" value="Genomic_DNA"/>
</dbReference>
<dbReference type="InterPro" id="IPR004399">
    <property type="entry name" value="HMP/HMP-P_kinase_dom"/>
</dbReference>
<evidence type="ECO:0000259" key="10">
    <source>
        <dbReference type="Pfam" id="PF08543"/>
    </source>
</evidence>
<dbReference type="CDD" id="cd01169">
    <property type="entry name" value="HMPP_kinase"/>
    <property type="match status" value="1"/>
</dbReference>
<keyword evidence="7 11" id="KW-0418">Kinase</keyword>
<comment type="pathway">
    <text evidence="4">Cofactor biosynthesis; thiamine diphosphate biosynthesis; 4-amino-2-methyl-5-diphosphomethylpyrimidine from 5-amino-1-(5-phospho-D-ribosyl)imidazole: step 3/3.</text>
</comment>
<dbReference type="GO" id="GO:0005524">
    <property type="term" value="F:ATP binding"/>
    <property type="evidence" value="ECO:0007669"/>
    <property type="project" value="UniProtKB-KW"/>
</dbReference>
<name>A0A9D1UUX2_9MICC</name>
<sequence>MVTGTSDEARASRARSSVPNILSIAGTDPTGGAGIQADLKSFAAHRGYGMAVVTALVAQNTQGVRQIHVPDAEFLRAQLDAVADDVRIDGVKIGMLGTTETIRTVAAWWDALRARGDSSRDDVAPAGPRPTLVIDPVMVATSGDRLLEEEAEDALRDFLGRADIITPNVSELALLADAEPAASDEDLLAQARAVADTYDVLVLAKGGHLRGDEVRDALVHPAGPGGQRTPEAEFTGPRIDTQNTHGTGCSVSAALATLRARGLSWEDAVGEAKAWMSEALETSSDLDVGQGHGPINHLVRLWR</sequence>
<evidence type="ECO:0000313" key="12">
    <source>
        <dbReference type="Proteomes" id="UP000824151"/>
    </source>
</evidence>
<keyword evidence="9" id="KW-0784">Thiamine biosynthesis</keyword>
<dbReference type="Pfam" id="PF08543">
    <property type="entry name" value="Phos_pyr_kin"/>
    <property type="match status" value="1"/>
</dbReference>
<dbReference type="SUPFAM" id="SSF53613">
    <property type="entry name" value="Ribokinase-like"/>
    <property type="match status" value="1"/>
</dbReference>
<dbReference type="InterPro" id="IPR013749">
    <property type="entry name" value="PM/HMP-P_kinase-1"/>
</dbReference>
<evidence type="ECO:0000256" key="9">
    <source>
        <dbReference type="ARBA" id="ARBA00022977"/>
    </source>
</evidence>
<dbReference type="GO" id="GO:0009228">
    <property type="term" value="P:thiamine biosynthetic process"/>
    <property type="evidence" value="ECO:0007669"/>
    <property type="project" value="UniProtKB-KW"/>
</dbReference>
<comment type="catalytic activity">
    <reaction evidence="2">
        <text>4-amino-2-methyl-5-(phosphooxymethyl)pyrimidine + ATP = 4-amino-2-methyl-5-(diphosphooxymethyl)pyrimidine + ADP</text>
        <dbReference type="Rhea" id="RHEA:19893"/>
        <dbReference type="ChEBI" id="CHEBI:30616"/>
        <dbReference type="ChEBI" id="CHEBI:57841"/>
        <dbReference type="ChEBI" id="CHEBI:58354"/>
        <dbReference type="ChEBI" id="CHEBI:456216"/>
        <dbReference type="EC" id="2.7.4.7"/>
    </reaction>
</comment>
<reference evidence="11" key="1">
    <citation type="journal article" date="2021" name="PeerJ">
        <title>Extensive microbial diversity within the chicken gut microbiome revealed by metagenomics and culture.</title>
        <authorList>
            <person name="Gilroy R."/>
            <person name="Ravi A."/>
            <person name="Getino M."/>
            <person name="Pursley I."/>
            <person name="Horton D.L."/>
            <person name="Alikhan N.F."/>
            <person name="Baker D."/>
            <person name="Gharbi K."/>
            <person name="Hall N."/>
            <person name="Watson M."/>
            <person name="Adriaenssens E.M."/>
            <person name="Foster-Nyarko E."/>
            <person name="Jarju S."/>
            <person name="Secka A."/>
            <person name="Antonio M."/>
            <person name="Oren A."/>
            <person name="Chaudhuri R.R."/>
            <person name="La Ragione R."/>
            <person name="Hildebrand F."/>
            <person name="Pallen M.J."/>
        </authorList>
    </citation>
    <scope>NUCLEOTIDE SEQUENCE</scope>
    <source>
        <strain evidence="11">ChiHejej3B27-3195</strain>
    </source>
</reference>
<dbReference type="InterPro" id="IPR029056">
    <property type="entry name" value="Ribokinase-like"/>
</dbReference>
<reference evidence="11" key="2">
    <citation type="submission" date="2021-04" db="EMBL/GenBank/DDBJ databases">
        <authorList>
            <person name="Gilroy R."/>
        </authorList>
    </citation>
    <scope>NUCLEOTIDE SEQUENCE</scope>
    <source>
        <strain evidence="11">ChiHejej3B27-3195</strain>
    </source>
</reference>
<dbReference type="GO" id="GO:0008902">
    <property type="term" value="F:hydroxymethylpyrimidine kinase activity"/>
    <property type="evidence" value="ECO:0007669"/>
    <property type="project" value="UniProtKB-EC"/>
</dbReference>
<keyword evidence="5 11" id="KW-0808">Transferase</keyword>
<evidence type="ECO:0000256" key="2">
    <source>
        <dbReference type="ARBA" id="ARBA00000565"/>
    </source>
</evidence>
<dbReference type="GO" id="GO:0008972">
    <property type="term" value="F:phosphomethylpyrimidine kinase activity"/>
    <property type="evidence" value="ECO:0007669"/>
    <property type="project" value="UniProtKB-EC"/>
</dbReference>
<gene>
    <name evidence="11" type="primary">thiD</name>
    <name evidence="11" type="ORF">H9871_11655</name>
</gene>
<comment type="function">
    <text evidence="3">Catalyzes the phosphorylation of hydroxymethylpyrimidine phosphate (HMP-P) to HMP-PP, and of HMP to HMP-P.</text>
</comment>
<evidence type="ECO:0000256" key="4">
    <source>
        <dbReference type="ARBA" id="ARBA00004769"/>
    </source>
</evidence>
<proteinExistence type="predicted"/>
<evidence type="ECO:0000256" key="7">
    <source>
        <dbReference type="ARBA" id="ARBA00022777"/>
    </source>
</evidence>
<evidence type="ECO:0000256" key="1">
    <source>
        <dbReference type="ARBA" id="ARBA00000151"/>
    </source>
</evidence>
<dbReference type="EC" id="2.7.1.49" evidence="11"/>
<protein>
    <submittedName>
        <fullName evidence="11">Bifunctional hydroxymethylpyrimidine kinase/phosphomethylpyrimidine kinase</fullName>
        <ecNumber evidence="11">2.7.1.49</ecNumber>
        <ecNumber evidence="11">2.7.4.7</ecNumber>
    </submittedName>
</protein>
<comment type="caution">
    <text evidence="11">The sequence shown here is derived from an EMBL/GenBank/DDBJ whole genome shotgun (WGS) entry which is preliminary data.</text>
</comment>
<comment type="catalytic activity">
    <reaction evidence="1">
        <text>4-amino-5-hydroxymethyl-2-methylpyrimidine + ATP = 4-amino-2-methyl-5-(phosphooxymethyl)pyrimidine + ADP + H(+)</text>
        <dbReference type="Rhea" id="RHEA:23096"/>
        <dbReference type="ChEBI" id="CHEBI:15378"/>
        <dbReference type="ChEBI" id="CHEBI:16892"/>
        <dbReference type="ChEBI" id="CHEBI:30616"/>
        <dbReference type="ChEBI" id="CHEBI:58354"/>
        <dbReference type="ChEBI" id="CHEBI:456216"/>
        <dbReference type="EC" id="2.7.1.49"/>
    </reaction>
</comment>
<accession>A0A9D1UUX2</accession>